<name>X1QGQ0_9ZZZZ</name>
<sequence>AIIPYILSHLHKKELTQSEETTKIKALPLYLKIFPWYLLIFAMLSVTIHGATGVYLKDFGDIGTVFKFFTALTIPAALYYVGAGIRLSDLKKDEMKKL</sequence>
<feature type="transmembrane region" description="Helical" evidence="1">
    <location>
        <begin position="68"/>
        <end position="87"/>
    </location>
</feature>
<feature type="non-terminal residue" evidence="2">
    <location>
        <position position="1"/>
    </location>
</feature>
<feature type="transmembrane region" description="Helical" evidence="1">
    <location>
        <begin position="33"/>
        <end position="56"/>
    </location>
</feature>
<protein>
    <submittedName>
        <fullName evidence="2">Uncharacterized protein</fullName>
    </submittedName>
</protein>
<dbReference type="AlphaFoldDB" id="X1QGQ0"/>
<reference evidence="2" key="1">
    <citation type="journal article" date="2014" name="Front. Microbiol.">
        <title>High frequency of phylogenetically diverse reductive dehalogenase-homologous genes in deep subseafloor sedimentary metagenomes.</title>
        <authorList>
            <person name="Kawai M."/>
            <person name="Futagami T."/>
            <person name="Toyoda A."/>
            <person name="Takaki Y."/>
            <person name="Nishi S."/>
            <person name="Hori S."/>
            <person name="Arai W."/>
            <person name="Tsubouchi T."/>
            <person name="Morono Y."/>
            <person name="Uchiyama I."/>
            <person name="Ito T."/>
            <person name="Fujiyama A."/>
            <person name="Inagaki F."/>
            <person name="Takami H."/>
        </authorList>
    </citation>
    <scope>NUCLEOTIDE SEQUENCE</scope>
    <source>
        <strain evidence="2">Expedition CK06-06</strain>
    </source>
</reference>
<accession>X1QGQ0</accession>
<keyword evidence="1" id="KW-1133">Transmembrane helix</keyword>
<keyword evidence="1" id="KW-0812">Transmembrane</keyword>
<evidence type="ECO:0000256" key="1">
    <source>
        <dbReference type="SAM" id="Phobius"/>
    </source>
</evidence>
<dbReference type="EMBL" id="BARV01043957">
    <property type="protein sequence ID" value="GAI67667.1"/>
    <property type="molecule type" value="Genomic_DNA"/>
</dbReference>
<gene>
    <name evidence="2" type="ORF">S06H3_65335</name>
</gene>
<proteinExistence type="predicted"/>
<comment type="caution">
    <text evidence="2">The sequence shown here is derived from an EMBL/GenBank/DDBJ whole genome shotgun (WGS) entry which is preliminary data.</text>
</comment>
<evidence type="ECO:0000313" key="2">
    <source>
        <dbReference type="EMBL" id="GAI67667.1"/>
    </source>
</evidence>
<feature type="non-terminal residue" evidence="2">
    <location>
        <position position="98"/>
    </location>
</feature>
<keyword evidence="1" id="KW-0472">Membrane</keyword>
<organism evidence="2">
    <name type="scientific">marine sediment metagenome</name>
    <dbReference type="NCBI Taxonomy" id="412755"/>
    <lineage>
        <taxon>unclassified sequences</taxon>
        <taxon>metagenomes</taxon>
        <taxon>ecological metagenomes</taxon>
    </lineage>
</organism>